<dbReference type="RefSeq" id="WP_008511573.1">
    <property type="nucleotide sequence ID" value="NZ_CM001403.1"/>
</dbReference>
<evidence type="ECO:0000256" key="2">
    <source>
        <dbReference type="ARBA" id="ARBA00022691"/>
    </source>
</evidence>
<accession>H1YB27</accession>
<name>H1YB27_9SPHI</name>
<dbReference type="InterPro" id="IPR050377">
    <property type="entry name" value="Radical_SAM_PqqE_MftC-like"/>
</dbReference>
<reference evidence="7" key="1">
    <citation type="submission" date="2011-09" db="EMBL/GenBank/DDBJ databases">
        <title>The permanent draft genome of Mucilaginibacter paludis DSM 18603.</title>
        <authorList>
            <consortium name="US DOE Joint Genome Institute (JGI-PGF)"/>
            <person name="Lucas S."/>
            <person name="Han J."/>
            <person name="Lapidus A."/>
            <person name="Bruce D."/>
            <person name="Goodwin L."/>
            <person name="Pitluck S."/>
            <person name="Peters L."/>
            <person name="Kyrpides N."/>
            <person name="Mavromatis K."/>
            <person name="Ivanova N."/>
            <person name="Mikhailova N."/>
            <person name="Held B."/>
            <person name="Detter J.C."/>
            <person name="Tapia R."/>
            <person name="Han C."/>
            <person name="Land M."/>
            <person name="Hauser L."/>
            <person name="Markowitz V."/>
            <person name="Cheng J.-F."/>
            <person name="Hugenholtz P."/>
            <person name="Woyke T."/>
            <person name="Wu D."/>
            <person name="Tindall B."/>
            <person name="Brambilla E."/>
            <person name="Klenk H.-P."/>
            <person name="Eisen J.A."/>
        </authorList>
    </citation>
    <scope>NUCLEOTIDE SEQUENCE [LARGE SCALE GENOMIC DNA]</scope>
    <source>
        <strain evidence="7">DSM 18603</strain>
    </source>
</reference>
<dbReference type="GO" id="GO:0046872">
    <property type="term" value="F:metal ion binding"/>
    <property type="evidence" value="ECO:0007669"/>
    <property type="project" value="UniProtKB-KW"/>
</dbReference>
<feature type="domain" description="Radical SAM core" evidence="6">
    <location>
        <begin position="18"/>
        <end position="246"/>
    </location>
</feature>
<evidence type="ECO:0000256" key="1">
    <source>
        <dbReference type="ARBA" id="ARBA00001966"/>
    </source>
</evidence>
<dbReference type="InterPro" id="IPR013785">
    <property type="entry name" value="Aldolase_TIM"/>
</dbReference>
<dbReference type="InterPro" id="IPR058240">
    <property type="entry name" value="rSAM_sf"/>
</dbReference>
<keyword evidence="5" id="KW-0411">Iron-sulfur</keyword>
<evidence type="ECO:0000313" key="7">
    <source>
        <dbReference type="EMBL" id="EHQ30060.1"/>
    </source>
</evidence>
<evidence type="ECO:0000313" key="8">
    <source>
        <dbReference type="Proteomes" id="UP000002774"/>
    </source>
</evidence>
<dbReference type="STRING" id="714943.Mucpa_6001"/>
<dbReference type="GO" id="GO:0003824">
    <property type="term" value="F:catalytic activity"/>
    <property type="evidence" value="ECO:0007669"/>
    <property type="project" value="InterPro"/>
</dbReference>
<keyword evidence="3" id="KW-0479">Metal-binding</keyword>
<dbReference type="PROSITE" id="PS51918">
    <property type="entry name" value="RADICAL_SAM"/>
    <property type="match status" value="1"/>
</dbReference>
<protein>
    <submittedName>
        <fullName evidence="7">Radical SAM domain protein</fullName>
    </submittedName>
</protein>
<dbReference type="CDD" id="cd01335">
    <property type="entry name" value="Radical_SAM"/>
    <property type="match status" value="1"/>
</dbReference>
<dbReference type="SFLD" id="SFLDS00029">
    <property type="entry name" value="Radical_SAM"/>
    <property type="match status" value="1"/>
</dbReference>
<dbReference type="SUPFAM" id="SSF102114">
    <property type="entry name" value="Radical SAM enzymes"/>
    <property type="match status" value="1"/>
</dbReference>
<dbReference type="Gene3D" id="3.20.20.70">
    <property type="entry name" value="Aldolase class I"/>
    <property type="match status" value="1"/>
</dbReference>
<keyword evidence="8" id="KW-1185">Reference proteome</keyword>
<dbReference type="PANTHER" id="PTHR11228">
    <property type="entry name" value="RADICAL SAM DOMAIN PROTEIN"/>
    <property type="match status" value="1"/>
</dbReference>
<gene>
    <name evidence="7" type="ORF">Mucpa_6001</name>
</gene>
<comment type="cofactor">
    <cofactor evidence="1">
        <name>[4Fe-4S] cluster</name>
        <dbReference type="ChEBI" id="CHEBI:49883"/>
    </cofactor>
</comment>
<sequence>METKIVDPADLYRLPWTLPDNGISWLEPTARCNLNCYGCYRKNIKHSHKSMEQVKHELDVFQALRKTDCISIAGGEPLLYPHIVELVAEVKSRGLKPIINSNGIELTRELLHELKKAGVFGFTFHIDSRQGRGRGPRWEGKNELELNELRLYYAEMLAAEGGISCSFNSTVYDDTLHYVPELAAWAQRHIDIVHTMVFILFRYITPDLPYDFYTGDKKIVFDEIHYHSDKEEVTNLVAPQIVAEIRKTAPDFKPAAFLNGTHQADDFKWLLTERMGTKDKVLGYMDNKFIEMVMALYHYKNNRYLSYVSPKTLSLGRTTLFSLWAINKGIRSTLKKYLAYLIANPLRIFKRVYMQSIMIIQPVDFMPNGDQSMCDGCPDITVWTDKNGKDQLVWSCRLEEPMQYGEFLHSVPRAN</sequence>
<dbReference type="AlphaFoldDB" id="H1YB27"/>
<dbReference type="GO" id="GO:0051536">
    <property type="term" value="F:iron-sulfur cluster binding"/>
    <property type="evidence" value="ECO:0007669"/>
    <property type="project" value="UniProtKB-KW"/>
</dbReference>
<dbReference type="InterPro" id="IPR007197">
    <property type="entry name" value="rSAM"/>
</dbReference>
<dbReference type="eggNOG" id="COG0535">
    <property type="taxonomic scope" value="Bacteria"/>
</dbReference>
<dbReference type="OrthoDB" id="9808591at2"/>
<evidence type="ECO:0000256" key="4">
    <source>
        <dbReference type="ARBA" id="ARBA00023004"/>
    </source>
</evidence>
<evidence type="ECO:0000256" key="3">
    <source>
        <dbReference type="ARBA" id="ARBA00022723"/>
    </source>
</evidence>
<evidence type="ECO:0000259" key="6">
    <source>
        <dbReference type="PROSITE" id="PS51918"/>
    </source>
</evidence>
<dbReference type="SFLD" id="SFLDG01067">
    <property type="entry name" value="SPASM/twitch_domain_containing"/>
    <property type="match status" value="1"/>
</dbReference>
<dbReference type="Proteomes" id="UP000002774">
    <property type="component" value="Chromosome"/>
</dbReference>
<dbReference type="PANTHER" id="PTHR11228:SF7">
    <property type="entry name" value="PQQA PEPTIDE CYCLASE"/>
    <property type="match status" value="1"/>
</dbReference>
<keyword evidence="2" id="KW-0949">S-adenosyl-L-methionine</keyword>
<dbReference type="Pfam" id="PF04055">
    <property type="entry name" value="Radical_SAM"/>
    <property type="match status" value="1"/>
</dbReference>
<organism evidence="7 8">
    <name type="scientific">Mucilaginibacter paludis DSM 18603</name>
    <dbReference type="NCBI Taxonomy" id="714943"/>
    <lineage>
        <taxon>Bacteria</taxon>
        <taxon>Pseudomonadati</taxon>
        <taxon>Bacteroidota</taxon>
        <taxon>Sphingobacteriia</taxon>
        <taxon>Sphingobacteriales</taxon>
        <taxon>Sphingobacteriaceae</taxon>
        <taxon>Mucilaginibacter</taxon>
    </lineage>
</organism>
<dbReference type="EMBL" id="CM001403">
    <property type="protein sequence ID" value="EHQ30060.1"/>
    <property type="molecule type" value="Genomic_DNA"/>
</dbReference>
<evidence type="ECO:0000256" key="5">
    <source>
        <dbReference type="ARBA" id="ARBA00023014"/>
    </source>
</evidence>
<keyword evidence="4" id="KW-0408">Iron</keyword>
<proteinExistence type="predicted"/>
<dbReference type="HOGENOM" id="CLU_675793_0_0_10"/>